<dbReference type="SUPFAM" id="SSF50978">
    <property type="entry name" value="WD40 repeat-like"/>
    <property type="match status" value="1"/>
</dbReference>
<evidence type="ECO:0000259" key="7">
    <source>
        <dbReference type="Pfam" id="PF08614"/>
    </source>
</evidence>
<feature type="domain" description="Autophagy-related protein 16" evidence="7">
    <location>
        <begin position="11"/>
        <end position="210"/>
    </location>
</feature>
<keyword evidence="3" id="KW-0677">Repeat</keyword>
<accession>A0ABM0MGK6</accession>
<evidence type="ECO:0000256" key="5">
    <source>
        <dbReference type="SAM" id="Coils"/>
    </source>
</evidence>
<feature type="repeat" description="WD" evidence="4">
    <location>
        <begin position="269"/>
        <end position="310"/>
    </location>
</feature>
<comment type="similarity">
    <text evidence="1">Belongs to the WD repeat ATG16 family.</text>
</comment>
<reference evidence="9" key="1">
    <citation type="submission" date="2025-08" db="UniProtKB">
        <authorList>
            <consortium name="RefSeq"/>
        </authorList>
    </citation>
    <scope>IDENTIFICATION</scope>
    <source>
        <tissue evidence="9">Testes</tissue>
    </source>
</reference>
<dbReference type="PRINTS" id="PR00320">
    <property type="entry name" value="GPROTEINBRPT"/>
</dbReference>
<sequence>MADAVGWKRNLRKQLRQRNRVECEYFKELINNHNKIFEGVDSMRTQNVALQIQVERLKQENLDLNLKSETSSSGNGGGGKASNEKIQSLEQKLFKLQEELTEMHRRKGENAQQLIDVSHELQEKEKLLTSKDTKLTETLFQLDSLRNEMKHLEDSIIEKETAYQLLRDEHQALQLACTSAEEKLRVAKEENTELITRWMELKGKQAEFLNFDNEEYHKKQRAKLKQDLKEAAETHVDIKQPKIRPQRSGSQSMQICYQAIIPTHAHYKFDAHDGEVNAVRFTLSGRICATGGADRKIKLWEYGNGQLILKGSLMGSNAGVMCVDFDSQEHHVLGASNDFASRVWSIADHRLRHTLTGHSGKVLAAKFFGDASKVVSGSHDRTLKVWDLRSKACIRTIFAGSSCNDLVTSEAAGSTIISGHFDKKVRFFDTRSDTCGNEITLQGRVTSLDLSPDRTMLLSSTREDSLKVIDLRMNQVISTCCADGFHVGNDYSRAVFSPDGQYTLAGSQDGSVFIWNTATGKLETRLMKEHHSSVVAVAWQPSGAMVISCDRTKKAILWSDI</sequence>
<dbReference type="PROSITE" id="PS50294">
    <property type="entry name" value="WD_REPEATS_REGION"/>
    <property type="match status" value="3"/>
</dbReference>
<dbReference type="Gene3D" id="2.130.10.10">
    <property type="entry name" value="YVTN repeat-like/Quinoprotein amine dehydrogenase"/>
    <property type="match status" value="2"/>
</dbReference>
<evidence type="ECO:0000313" key="9">
    <source>
        <dbReference type="RefSeq" id="XP_006819147.1"/>
    </source>
</evidence>
<dbReference type="GeneID" id="100370562"/>
<dbReference type="Proteomes" id="UP000694865">
    <property type="component" value="Unplaced"/>
</dbReference>
<evidence type="ECO:0000256" key="4">
    <source>
        <dbReference type="PROSITE-ProRule" id="PRU00221"/>
    </source>
</evidence>
<dbReference type="CDD" id="cd22887">
    <property type="entry name" value="Atg16_CCD"/>
    <property type="match status" value="1"/>
</dbReference>
<dbReference type="RefSeq" id="XP_006819147.1">
    <property type="nucleotide sequence ID" value="XM_006819084.1"/>
</dbReference>
<dbReference type="PROSITE" id="PS50082">
    <property type="entry name" value="WD_REPEATS_2"/>
    <property type="match status" value="5"/>
</dbReference>
<evidence type="ECO:0000256" key="1">
    <source>
        <dbReference type="ARBA" id="ARBA00009271"/>
    </source>
</evidence>
<protein>
    <submittedName>
        <fullName evidence="9">Autophagy-related protein 16-1-like</fullName>
    </submittedName>
</protein>
<dbReference type="InterPro" id="IPR020472">
    <property type="entry name" value="WD40_PAC1"/>
</dbReference>
<dbReference type="InterPro" id="IPR036322">
    <property type="entry name" value="WD40_repeat_dom_sf"/>
</dbReference>
<feature type="repeat" description="WD" evidence="4">
    <location>
        <begin position="355"/>
        <end position="396"/>
    </location>
</feature>
<organism evidence="8 9">
    <name type="scientific">Saccoglossus kowalevskii</name>
    <name type="common">Acorn worm</name>
    <dbReference type="NCBI Taxonomy" id="10224"/>
    <lineage>
        <taxon>Eukaryota</taxon>
        <taxon>Metazoa</taxon>
        <taxon>Hemichordata</taxon>
        <taxon>Enteropneusta</taxon>
        <taxon>Harrimaniidae</taxon>
        <taxon>Saccoglossus</taxon>
    </lineage>
</organism>
<dbReference type="Gene3D" id="1.20.5.170">
    <property type="match status" value="1"/>
</dbReference>
<dbReference type="InterPro" id="IPR001680">
    <property type="entry name" value="WD40_rpt"/>
</dbReference>
<keyword evidence="8" id="KW-1185">Reference proteome</keyword>
<dbReference type="PANTHER" id="PTHR19878">
    <property type="entry name" value="AUTOPHAGY PROTEIN 16-LIKE"/>
    <property type="match status" value="1"/>
</dbReference>
<dbReference type="Pfam" id="PF00400">
    <property type="entry name" value="WD40"/>
    <property type="match status" value="5"/>
</dbReference>
<gene>
    <name evidence="9" type="primary">LOC100370562</name>
</gene>
<keyword evidence="2 4" id="KW-0853">WD repeat</keyword>
<feature type="repeat" description="WD" evidence="4">
    <location>
        <begin position="527"/>
        <end position="561"/>
    </location>
</feature>
<feature type="repeat" description="WD" evidence="4">
    <location>
        <begin position="313"/>
        <end position="354"/>
    </location>
</feature>
<dbReference type="CDD" id="cd00200">
    <property type="entry name" value="WD40"/>
    <property type="match status" value="1"/>
</dbReference>
<dbReference type="InterPro" id="IPR013923">
    <property type="entry name" value="Autophagy-rel_prot_16_dom"/>
</dbReference>
<dbReference type="PANTHER" id="PTHR19878:SF8">
    <property type="entry name" value="AUTOPHAGY-RELATED 16, ISOFORM F"/>
    <property type="match status" value="1"/>
</dbReference>
<dbReference type="InterPro" id="IPR045160">
    <property type="entry name" value="ATG16"/>
</dbReference>
<dbReference type="Pfam" id="PF08614">
    <property type="entry name" value="ATG16"/>
    <property type="match status" value="1"/>
</dbReference>
<evidence type="ECO:0000313" key="8">
    <source>
        <dbReference type="Proteomes" id="UP000694865"/>
    </source>
</evidence>
<evidence type="ECO:0000256" key="6">
    <source>
        <dbReference type="SAM" id="MobiDB-lite"/>
    </source>
</evidence>
<dbReference type="SMART" id="SM00320">
    <property type="entry name" value="WD40"/>
    <property type="match status" value="7"/>
</dbReference>
<proteinExistence type="inferred from homology"/>
<dbReference type="InterPro" id="IPR015943">
    <property type="entry name" value="WD40/YVTN_repeat-like_dom_sf"/>
</dbReference>
<evidence type="ECO:0000256" key="2">
    <source>
        <dbReference type="ARBA" id="ARBA00022574"/>
    </source>
</evidence>
<dbReference type="PROSITE" id="PS00678">
    <property type="entry name" value="WD_REPEATS_1"/>
    <property type="match status" value="2"/>
</dbReference>
<feature type="coiled-coil region" evidence="5">
    <location>
        <begin position="135"/>
        <end position="197"/>
    </location>
</feature>
<feature type="repeat" description="WD" evidence="4">
    <location>
        <begin position="496"/>
        <end position="525"/>
    </location>
</feature>
<keyword evidence="5" id="KW-0175">Coiled coil</keyword>
<dbReference type="InterPro" id="IPR019775">
    <property type="entry name" value="WD40_repeat_CS"/>
</dbReference>
<name>A0ABM0MGK6_SACKO</name>
<evidence type="ECO:0000256" key="3">
    <source>
        <dbReference type="ARBA" id="ARBA00022737"/>
    </source>
</evidence>
<feature type="region of interest" description="Disordered" evidence="6">
    <location>
        <begin position="63"/>
        <end position="84"/>
    </location>
</feature>